<keyword evidence="2" id="KW-1185">Reference proteome</keyword>
<dbReference type="InterPro" id="IPR029058">
    <property type="entry name" value="AB_hydrolase_fold"/>
</dbReference>
<dbReference type="EMBL" id="BOCI01000135">
    <property type="protein sequence ID" value="GHW00811.1"/>
    <property type="molecule type" value="Genomic_DNA"/>
</dbReference>
<reference evidence="2" key="1">
    <citation type="submission" date="2021-01" db="EMBL/GenBank/DDBJ databases">
        <title>Draft genome sequence of Nasalis larvatus strain YZ03.</title>
        <authorList>
            <person name="Suzuki-Hashido N."/>
            <person name="Tsuchida S."/>
            <person name="Hayakawa T."/>
        </authorList>
    </citation>
    <scope>NUCLEOTIDE SEQUENCE [LARGE SCALE GENOMIC DNA]</scope>
    <source>
        <strain evidence="2">YZ03</strain>
    </source>
</reference>
<evidence type="ECO:0000313" key="2">
    <source>
        <dbReference type="Proteomes" id="UP000616547"/>
    </source>
</evidence>
<proteinExistence type="predicted"/>
<sequence length="121" mass="12889">MANQFGFVYRGALEANEPGKVNVRPVSYELEGIRVAANVYLPADYDESDDKKYAGITVAHPNGGCKEQVAPSAWQNLATLPLPAMPATRGPAAGSRACATIRQTGLKTSAGWSTTCFPCQR</sequence>
<protein>
    <submittedName>
        <fullName evidence="1">Uncharacterized protein</fullName>
    </submittedName>
</protein>
<accession>A0ABQ3W356</accession>
<name>A0ABQ3W356_9LACO</name>
<dbReference type="Gene3D" id="3.40.50.1820">
    <property type="entry name" value="alpha/beta hydrolase"/>
    <property type="match status" value="1"/>
</dbReference>
<organism evidence="1 2">
    <name type="scientific">Lactobacillus nasalidis</name>
    <dbReference type="NCBI Taxonomy" id="2797258"/>
    <lineage>
        <taxon>Bacteria</taxon>
        <taxon>Bacillati</taxon>
        <taxon>Bacillota</taxon>
        <taxon>Bacilli</taxon>
        <taxon>Lactobacillales</taxon>
        <taxon>Lactobacillaceae</taxon>
        <taxon>Lactobacillus</taxon>
    </lineage>
</organism>
<evidence type="ECO:0000313" key="1">
    <source>
        <dbReference type="EMBL" id="GHW00811.1"/>
    </source>
</evidence>
<dbReference type="Proteomes" id="UP000616547">
    <property type="component" value="Unassembled WGS sequence"/>
</dbReference>
<gene>
    <name evidence="1" type="ORF">lacNasYZ03_04980</name>
</gene>
<comment type="caution">
    <text evidence="1">The sequence shown here is derived from an EMBL/GenBank/DDBJ whole genome shotgun (WGS) entry which is preliminary data.</text>
</comment>